<reference evidence="4" key="1">
    <citation type="submission" date="2016-06" db="UniProtKB">
        <authorList>
            <consortium name="WormBaseParasite"/>
        </authorList>
    </citation>
    <scope>IDENTIFICATION</scope>
</reference>
<evidence type="ECO:0000313" key="4">
    <source>
        <dbReference type="WBParaSite" id="SCUD_0002203901-mRNA-1"/>
    </source>
</evidence>
<evidence type="ECO:0000256" key="1">
    <source>
        <dbReference type="SAM" id="MobiDB-lite"/>
    </source>
</evidence>
<proteinExistence type="predicted"/>
<sequence length="93" mass="10446">MVPGSNHGVNTKNSMQVHPADEVQIGRKVDPGFHYQPPLSLIIMLVSEGNIEIIRTSYAYANMKLINYNPKHQCEDSNNQYKNESGLDVRSDS</sequence>
<organism evidence="4">
    <name type="scientific">Schistosoma curassoni</name>
    <dbReference type="NCBI Taxonomy" id="6186"/>
    <lineage>
        <taxon>Eukaryota</taxon>
        <taxon>Metazoa</taxon>
        <taxon>Spiralia</taxon>
        <taxon>Lophotrochozoa</taxon>
        <taxon>Platyhelminthes</taxon>
        <taxon>Trematoda</taxon>
        <taxon>Digenea</taxon>
        <taxon>Strigeidida</taxon>
        <taxon>Schistosomatoidea</taxon>
        <taxon>Schistosomatidae</taxon>
        <taxon>Schistosoma</taxon>
    </lineage>
</organism>
<feature type="region of interest" description="Disordered" evidence="1">
    <location>
        <begin position="71"/>
        <end position="93"/>
    </location>
</feature>
<dbReference type="Proteomes" id="UP000279833">
    <property type="component" value="Unassembled WGS sequence"/>
</dbReference>
<evidence type="ECO:0000313" key="2">
    <source>
        <dbReference type="EMBL" id="VDP77435.1"/>
    </source>
</evidence>
<accession>A0A183L3X8</accession>
<dbReference type="WBParaSite" id="SCUD_0002203901-mRNA-1">
    <property type="protein sequence ID" value="SCUD_0002203901-mRNA-1"/>
    <property type="gene ID" value="SCUD_0002203901"/>
</dbReference>
<evidence type="ECO:0000313" key="3">
    <source>
        <dbReference type="Proteomes" id="UP000279833"/>
    </source>
</evidence>
<gene>
    <name evidence="2" type="ORF">SCUD_LOCUS22037</name>
</gene>
<reference evidence="2 3" key="2">
    <citation type="submission" date="2018-11" db="EMBL/GenBank/DDBJ databases">
        <authorList>
            <consortium name="Pathogen Informatics"/>
        </authorList>
    </citation>
    <scope>NUCLEOTIDE SEQUENCE [LARGE SCALE GENOMIC DNA]</scope>
    <source>
        <strain evidence="2">Dakar</strain>
        <strain evidence="3">Dakar, Senegal</strain>
    </source>
</reference>
<dbReference type="EMBL" id="UZAK01048148">
    <property type="protein sequence ID" value="VDP77435.1"/>
    <property type="molecule type" value="Genomic_DNA"/>
</dbReference>
<dbReference type="AlphaFoldDB" id="A0A183L3X8"/>
<name>A0A183L3X8_9TREM</name>
<keyword evidence="3" id="KW-1185">Reference proteome</keyword>
<protein>
    <submittedName>
        <fullName evidence="4">Reverse transcriptase domain-containing protein</fullName>
    </submittedName>
</protein>